<accession>A0A090ZNS2</accession>
<dbReference type="HOGENOM" id="CLU_193494_0_0_9"/>
<evidence type="ECO:0000313" key="2">
    <source>
        <dbReference type="Proteomes" id="UP000029278"/>
    </source>
</evidence>
<keyword evidence="1" id="KW-0540">Nuclease</keyword>
<reference evidence="1 2" key="1">
    <citation type="submission" date="2014-04" db="EMBL/GenBank/DDBJ databases">
        <authorList>
            <person name="Bishop-Lilly K.A."/>
            <person name="Broomall S.M."/>
            <person name="Chain P.S."/>
            <person name="Chertkov O."/>
            <person name="Coyne S.R."/>
            <person name="Daligault H.E."/>
            <person name="Davenport K.W."/>
            <person name="Erkkila T."/>
            <person name="Frey K.G."/>
            <person name="Gibbons H.S."/>
            <person name="Gu W."/>
            <person name="Jaissle J."/>
            <person name="Johnson S.L."/>
            <person name="Koroleva G.I."/>
            <person name="Ladner J.T."/>
            <person name="Lo C.-C."/>
            <person name="Minogue T.D."/>
            <person name="Munk C."/>
            <person name="Palacios G.F."/>
            <person name="Redden C.L."/>
            <person name="Rosenzweig C.N."/>
            <person name="Scholz M.B."/>
            <person name="Teshima H."/>
            <person name="Xu Y."/>
        </authorList>
    </citation>
    <scope>NUCLEOTIDE SEQUENCE [LARGE SCALE GENOMIC DNA]</scope>
    <source>
        <strain evidence="1 2">8244</strain>
    </source>
</reference>
<dbReference type="AlphaFoldDB" id="A0A090ZNS2"/>
<organism evidence="1 2">
    <name type="scientific">Paenibacillus macerans</name>
    <name type="common">Bacillus macerans</name>
    <dbReference type="NCBI Taxonomy" id="44252"/>
    <lineage>
        <taxon>Bacteria</taxon>
        <taxon>Bacillati</taxon>
        <taxon>Bacillota</taxon>
        <taxon>Bacilli</taxon>
        <taxon>Bacillales</taxon>
        <taxon>Paenibacillaceae</taxon>
        <taxon>Paenibacillus</taxon>
    </lineage>
</organism>
<evidence type="ECO:0000313" key="1">
    <source>
        <dbReference type="EMBL" id="KFN11915.1"/>
    </source>
</evidence>
<dbReference type="Gene3D" id="3.40.960.10">
    <property type="entry name" value="VSR Endonuclease"/>
    <property type="match status" value="1"/>
</dbReference>
<dbReference type="InterPro" id="IPR011335">
    <property type="entry name" value="Restrct_endonuc-II-like"/>
</dbReference>
<dbReference type="Proteomes" id="UP000029278">
    <property type="component" value="Unassembled WGS sequence"/>
</dbReference>
<dbReference type="PATRIC" id="fig|44252.3.peg.395"/>
<proteinExistence type="predicted"/>
<dbReference type="GO" id="GO:0004519">
    <property type="term" value="F:endonuclease activity"/>
    <property type="evidence" value="ECO:0007669"/>
    <property type="project" value="UniProtKB-KW"/>
</dbReference>
<keyword evidence="1" id="KW-0378">Hydrolase</keyword>
<keyword evidence="1" id="KW-0255">Endonuclease</keyword>
<name>A0A090ZNS2_PAEMA</name>
<gene>
    <name evidence="1" type="ORF">DJ90_6568</name>
</gene>
<dbReference type="EMBL" id="JMQA01000004">
    <property type="protein sequence ID" value="KFN11915.1"/>
    <property type="molecule type" value="Genomic_DNA"/>
</dbReference>
<comment type="caution">
    <text evidence="1">The sequence shown here is derived from an EMBL/GenBank/DDBJ whole genome shotgun (WGS) entry which is preliminary data.</text>
</comment>
<dbReference type="SUPFAM" id="SSF52980">
    <property type="entry name" value="Restriction endonuclease-like"/>
    <property type="match status" value="1"/>
</dbReference>
<keyword evidence="2" id="KW-1185">Reference proteome</keyword>
<sequence>MHCKIPKSNVEFWMEKLIRNRERDLITTQFYKENNWSILRVWEHELRDDFEACINTIYEFIMEAKKKSRVENLGT</sequence>
<protein>
    <submittedName>
        <fullName evidence="1">Putative dNA mismatch endonuclease Vsr</fullName>
    </submittedName>
</protein>